<reference evidence="5" key="1">
    <citation type="submission" date="2024-07" db="EMBL/GenBank/DDBJ databases">
        <title>Identification and characteristics of a novel species of coltsfoot's symbiotic bacteria.</title>
        <authorList>
            <person name="Juszczyk A."/>
            <person name="Jasielczuk I."/>
            <person name="Gurgul A."/>
            <person name="Rogala M."/>
            <person name="Kowalczyk A."/>
            <person name="Szmatola T."/>
            <person name="Kosecka-Strojek M."/>
            <person name="Arent Z."/>
            <person name="Latowski D."/>
        </authorList>
    </citation>
    <scope>NUCLEOTIDE SEQUENCE</scope>
    <source>
        <strain evidence="5">Hg7Tf</strain>
    </source>
</reference>
<keyword evidence="1" id="KW-0889">Transcription antitermination</keyword>
<evidence type="ECO:0000256" key="3">
    <source>
        <dbReference type="ARBA" id="ARBA00023163"/>
    </source>
</evidence>
<accession>A0AB39I526</accession>
<dbReference type="AlphaFoldDB" id="A0AB39I526"/>
<dbReference type="InterPro" id="IPR006645">
    <property type="entry name" value="NGN-like_dom"/>
</dbReference>
<evidence type="ECO:0000256" key="2">
    <source>
        <dbReference type="ARBA" id="ARBA00023015"/>
    </source>
</evidence>
<dbReference type="Gene3D" id="3.30.70.940">
    <property type="entry name" value="NusG, N-terminal domain"/>
    <property type="match status" value="1"/>
</dbReference>
<feature type="domain" description="NusG-like N-terminal" evidence="4">
    <location>
        <begin position="3"/>
        <end position="101"/>
    </location>
</feature>
<dbReference type="NCBIfam" id="NF006534">
    <property type="entry name" value="PRK09014.1"/>
    <property type="match status" value="1"/>
</dbReference>
<dbReference type="NCBIfam" id="TIGR01955">
    <property type="entry name" value="RfaH"/>
    <property type="match status" value="1"/>
</dbReference>
<dbReference type="GO" id="GO:0005829">
    <property type="term" value="C:cytosol"/>
    <property type="evidence" value="ECO:0007669"/>
    <property type="project" value="TreeGrafter"/>
</dbReference>
<organism evidence="5">
    <name type="scientific">Pseudomonas sp. Hg7Tf</name>
    <dbReference type="NCBI Taxonomy" id="3236988"/>
    <lineage>
        <taxon>Bacteria</taxon>
        <taxon>Pseudomonadati</taxon>
        <taxon>Pseudomonadota</taxon>
        <taxon>Gammaproteobacteria</taxon>
        <taxon>Pseudomonadales</taxon>
        <taxon>Pseudomonadaceae</taxon>
        <taxon>Pseudomonas</taxon>
    </lineage>
</organism>
<sequence length="161" mass="18417">MKPQSWYLVQCKPRQDHRAEENLMRQGYECARPKCRCERIVRGRRRVDVESLFPGYLFIQMSDDSNWAPLRSTRGVSHVVSFGGRPLPVSEELVRHLQQRSEIEITTSYKVGDNVRVCSGSFAALDAIFLEMDGEDRVILLISLLSRQQQVSVPLADISAH</sequence>
<evidence type="ECO:0000313" key="5">
    <source>
        <dbReference type="EMBL" id="XDK37619.1"/>
    </source>
</evidence>
<dbReference type="SMART" id="SM00738">
    <property type="entry name" value="NGN"/>
    <property type="match status" value="1"/>
</dbReference>
<name>A0AB39I526_9PSED</name>
<dbReference type="InterPro" id="IPR043425">
    <property type="entry name" value="NusG-like"/>
</dbReference>
<dbReference type="PANTHER" id="PTHR30265">
    <property type="entry name" value="RHO-INTERACTING TRANSCRIPTION TERMINATION FACTOR NUSG"/>
    <property type="match status" value="1"/>
</dbReference>
<keyword evidence="3" id="KW-0804">Transcription</keyword>
<dbReference type="CDD" id="cd06091">
    <property type="entry name" value="KOW_NusG"/>
    <property type="match status" value="1"/>
</dbReference>
<dbReference type="GO" id="GO:0031564">
    <property type="term" value="P:transcription antitermination"/>
    <property type="evidence" value="ECO:0007669"/>
    <property type="project" value="UniProtKB-KW"/>
</dbReference>
<dbReference type="InterPro" id="IPR036735">
    <property type="entry name" value="NGN_dom_sf"/>
</dbReference>
<gene>
    <name evidence="5" type="primary">rfaH</name>
    <name evidence="5" type="ORF">AB4Y39_02705</name>
</gene>
<dbReference type="InterPro" id="IPR008991">
    <property type="entry name" value="Translation_prot_SH3-like_sf"/>
</dbReference>
<dbReference type="RefSeq" id="WP_280040568.1">
    <property type="nucleotide sequence ID" value="NZ_CP162607.1"/>
</dbReference>
<dbReference type="GO" id="GO:0006354">
    <property type="term" value="P:DNA-templated transcription elongation"/>
    <property type="evidence" value="ECO:0007669"/>
    <property type="project" value="InterPro"/>
</dbReference>
<proteinExistence type="predicted"/>
<dbReference type="CDD" id="cd09892">
    <property type="entry name" value="NGN_SP_RfaH"/>
    <property type="match status" value="1"/>
</dbReference>
<keyword evidence="2" id="KW-0805">Transcription regulation</keyword>
<dbReference type="InterPro" id="IPR010215">
    <property type="entry name" value="Transcription_antiterm_RfaH"/>
</dbReference>
<dbReference type="EMBL" id="CP162607">
    <property type="protein sequence ID" value="XDK37619.1"/>
    <property type="molecule type" value="Genomic_DNA"/>
</dbReference>
<dbReference type="PANTHER" id="PTHR30265:SF7">
    <property type="entry name" value="TRANSCRIPTION ANTITERMINATION PROTEIN RFAH"/>
    <property type="match status" value="1"/>
</dbReference>
<dbReference type="Pfam" id="PF02357">
    <property type="entry name" value="NusG"/>
    <property type="match status" value="1"/>
</dbReference>
<protein>
    <submittedName>
        <fullName evidence="5">Transcription/translation regulatory transformer protein RfaH</fullName>
    </submittedName>
</protein>
<evidence type="ECO:0000259" key="4">
    <source>
        <dbReference type="SMART" id="SM00738"/>
    </source>
</evidence>
<dbReference type="SUPFAM" id="SSF82679">
    <property type="entry name" value="N-utilization substance G protein NusG, N-terminal domain"/>
    <property type="match status" value="1"/>
</dbReference>
<dbReference type="SUPFAM" id="SSF50104">
    <property type="entry name" value="Translation proteins SH3-like domain"/>
    <property type="match status" value="1"/>
</dbReference>
<evidence type="ECO:0000256" key="1">
    <source>
        <dbReference type="ARBA" id="ARBA00022814"/>
    </source>
</evidence>